<dbReference type="PANTHER" id="PTHR34357:SF2">
    <property type="entry name" value="F26F24.3-RELATED"/>
    <property type="match status" value="1"/>
</dbReference>
<feature type="region of interest" description="Disordered" evidence="1">
    <location>
        <begin position="129"/>
        <end position="158"/>
    </location>
</feature>
<name>A0ABD3ELX5_9LAMI</name>
<dbReference type="Pfam" id="PF07802">
    <property type="entry name" value="GCK"/>
    <property type="match status" value="1"/>
</dbReference>
<organism evidence="3 4">
    <name type="scientific">Castilleja foliolosa</name>
    <dbReference type="NCBI Taxonomy" id="1961234"/>
    <lineage>
        <taxon>Eukaryota</taxon>
        <taxon>Viridiplantae</taxon>
        <taxon>Streptophyta</taxon>
        <taxon>Embryophyta</taxon>
        <taxon>Tracheophyta</taxon>
        <taxon>Spermatophyta</taxon>
        <taxon>Magnoliopsida</taxon>
        <taxon>eudicotyledons</taxon>
        <taxon>Gunneridae</taxon>
        <taxon>Pentapetalae</taxon>
        <taxon>asterids</taxon>
        <taxon>lamiids</taxon>
        <taxon>Lamiales</taxon>
        <taxon>Orobanchaceae</taxon>
        <taxon>Pedicularideae</taxon>
        <taxon>Castillejinae</taxon>
        <taxon>Castilleja</taxon>
    </lineage>
</organism>
<dbReference type="Proteomes" id="UP001632038">
    <property type="component" value="Unassembled WGS sequence"/>
</dbReference>
<reference evidence="4" key="1">
    <citation type="journal article" date="2024" name="IScience">
        <title>Strigolactones Initiate the Formation of Haustorium-like Structures in Castilleja.</title>
        <authorList>
            <person name="Buerger M."/>
            <person name="Peterson D."/>
            <person name="Chory J."/>
        </authorList>
    </citation>
    <scope>NUCLEOTIDE SEQUENCE [LARGE SCALE GENOMIC DNA]</scope>
</reference>
<dbReference type="PANTHER" id="PTHR34357">
    <property type="entry name" value="F7A19.14 PROTEIN-RELATED"/>
    <property type="match status" value="1"/>
</dbReference>
<protein>
    <recommendedName>
        <fullName evidence="2">GCK domain-containing protein</fullName>
    </recommendedName>
</protein>
<dbReference type="EMBL" id="JAVIJP010000005">
    <property type="protein sequence ID" value="KAL3654249.1"/>
    <property type="molecule type" value="Genomic_DNA"/>
</dbReference>
<feature type="compositionally biased region" description="Basic and acidic residues" evidence="1">
    <location>
        <begin position="37"/>
        <end position="53"/>
    </location>
</feature>
<feature type="region of interest" description="Disordered" evidence="1">
    <location>
        <begin position="1"/>
        <end position="61"/>
    </location>
</feature>
<accession>A0ABD3ELX5</accession>
<keyword evidence="4" id="KW-1185">Reference proteome</keyword>
<evidence type="ECO:0000256" key="1">
    <source>
        <dbReference type="SAM" id="MobiDB-lite"/>
    </source>
</evidence>
<evidence type="ECO:0000313" key="3">
    <source>
        <dbReference type="EMBL" id="KAL3654249.1"/>
    </source>
</evidence>
<dbReference type="InterPro" id="IPR012891">
    <property type="entry name" value="GCK_dom"/>
</dbReference>
<comment type="caution">
    <text evidence="3">The sequence shown here is derived from an EMBL/GenBank/DDBJ whole genome shotgun (WGS) entry which is preliminary data.</text>
</comment>
<feature type="compositionally biased region" description="Polar residues" evidence="1">
    <location>
        <begin position="1"/>
        <end position="11"/>
    </location>
</feature>
<feature type="domain" description="GCK" evidence="2">
    <location>
        <begin position="61"/>
        <end position="135"/>
    </location>
</feature>
<dbReference type="AlphaFoldDB" id="A0ABD3ELX5"/>
<evidence type="ECO:0000313" key="4">
    <source>
        <dbReference type="Proteomes" id="UP001632038"/>
    </source>
</evidence>
<gene>
    <name evidence="3" type="ORF">CASFOL_003930</name>
</gene>
<evidence type="ECO:0000259" key="2">
    <source>
        <dbReference type="SMART" id="SM01227"/>
    </source>
</evidence>
<dbReference type="SMART" id="SM01227">
    <property type="entry name" value="GCK"/>
    <property type="match status" value="1"/>
</dbReference>
<sequence length="158" mass="17634">MSPPNADQPNSEAPEPQTPIEKIPDLPADPHAAQIPSEEKSNESVRDGDNKQEEDGDEEEGECGFCLFMKGGGCKETFTEWEKCVEEGEKNEEDIVSKCYQVTANLKKCMEEHFEYYAPLLEAEKAAEAEAAKQFEEEKEGSKKEEDHLGVSDDKKSS</sequence>
<proteinExistence type="predicted"/>
<dbReference type="Gene3D" id="1.10.287.2900">
    <property type="match status" value="1"/>
</dbReference>